<dbReference type="Pfam" id="PF19406">
    <property type="entry name" value="PKD_5"/>
    <property type="match status" value="1"/>
</dbReference>
<dbReference type="RefSeq" id="WP_143055669.1">
    <property type="nucleotide sequence ID" value="NZ_FNYA01000018.1"/>
</dbReference>
<dbReference type="EMBL" id="FNYA01000018">
    <property type="protein sequence ID" value="SEJ39335.1"/>
    <property type="molecule type" value="Genomic_DNA"/>
</dbReference>
<sequence length="759" mass="76202">MMKFYKQLLASILMMLFINNAYAQPANDNCSNATSLGTLPVPPTCSIFGGVETGATVTLNNQTTVAATGANPYVYMTNCSGGGNMQSPALDVWYTFVASGSTANITINGFPNASIGLWSGNNCNTLAGAGCTNLGGSGNGTLTATSLSVGQTYYIQVSGGTPAATDANFSIAVNNSINCDNCLRTSTLVASPLPVSGTYVPGQVVRFCYTVSEWEQTNANWFHGVQIAMGPGWTGTVTNTSVAATCQAAGGTWAFFPTGIGNVNSTNWGTGFYFDSADAGTSVTDNYGDNCSGTGLNWQFCFDLTVSSTCVAGQSLSVTMDTSGDGESGSWSSPACQNDPSNIFSAVMAAGPVMTSANTATICSGGTVSIPLTASSPATYTWIATNNANVTGESTTLQTSSTLSNTLVNLTGVNQVVTYTVIPTSTPGGCPGAPQTVTVTVVPLTINAGTDTVVCGSACVNLSGTSSIAAGTFNTTFANSTTVAIPNNNTGGANTSVTSSGIVNSASSIGSICFTLNHSSLPDIGQNGNANAITITMPDGTVYNSTLTPLSGSGTQTYCIPPAVYAGYTGTLNGNFTLNVKDTRGGGGGTGSITNLQVIIATNTVSWSPTTGMTNGNTLTPTVCPTVDTTYTLTVIAPGGCIATDTVFVDYTTSPTIVLTSAIATTNQTVCINTSITNIVYTTGGGATGATFGGLPTGVSGSWVGNVVTISGTPSVAGPFNYTVTTTGGCTPAATATGVINVSNPPAVPTIATGAATCS</sequence>
<feature type="domain" description="PKD-like" evidence="2">
    <location>
        <begin position="361"/>
        <end position="443"/>
    </location>
</feature>
<feature type="signal peptide" evidence="1">
    <location>
        <begin position="1"/>
        <end position="23"/>
    </location>
</feature>
<keyword evidence="1" id="KW-0732">Signal</keyword>
<accession>A0A1H6YRH2</accession>
<evidence type="ECO:0000313" key="3">
    <source>
        <dbReference type="EMBL" id="SEJ39335.1"/>
    </source>
</evidence>
<evidence type="ECO:0000256" key="1">
    <source>
        <dbReference type="SAM" id="SignalP"/>
    </source>
</evidence>
<gene>
    <name evidence="3" type="ORF">SAMN05660918_0212</name>
</gene>
<evidence type="ECO:0000259" key="2">
    <source>
        <dbReference type="Pfam" id="PF19406"/>
    </source>
</evidence>
<dbReference type="Gene3D" id="2.60.40.10">
    <property type="entry name" value="Immunoglobulins"/>
    <property type="match status" value="1"/>
</dbReference>
<dbReference type="InterPro" id="IPR013783">
    <property type="entry name" value="Ig-like_fold"/>
</dbReference>
<reference evidence="4" key="1">
    <citation type="submission" date="2016-10" db="EMBL/GenBank/DDBJ databases">
        <authorList>
            <person name="Varghese N."/>
            <person name="Submissions S."/>
        </authorList>
    </citation>
    <scope>NUCLEOTIDE SEQUENCE [LARGE SCALE GENOMIC DNA]</scope>
    <source>
        <strain evidence="4">DSM 17934</strain>
    </source>
</reference>
<feature type="non-terminal residue" evidence="3">
    <location>
        <position position="759"/>
    </location>
</feature>
<dbReference type="OrthoDB" id="1491481at2"/>
<dbReference type="AlphaFoldDB" id="A0A1H6YRH2"/>
<organism evidence="3 4">
    <name type="scientific">Flavobacterium terrigena</name>
    <dbReference type="NCBI Taxonomy" id="402734"/>
    <lineage>
        <taxon>Bacteria</taxon>
        <taxon>Pseudomonadati</taxon>
        <taxon>Bacteroidota</taxon>
        <taxon>Flavobacteriia</taxon>
        <taxon>Flavobacteriales</taxon>
        <taxon>Flavobacteriaceae</taxon>
        <taxon>Flavobacterium</taxon>
    </lineage>
</organism>
<dbReference type="InterPro" id="IPR045828">
    <property type="entry name" value="PKD_Bacteroidetes"/>
</dbReference>
<evidence type="ECO:0000313" key="4">
    <source>
        <dbReference type="Proteomes" id="UP000199702"/>
    </source>
</evidence>
<protein>
    <recommendedName>
        <fullName evidence="2">PKD-like domain-containing protein</fullName>
    </recommendedName>
</protein>
<feature type="chain" id="PRO_5011519554" description="PKD-like domain-containing protein" evidence="1">
    <location>
        <begin position="24"/>
        <end position="759"/>
    </location>
</feature>
<dbReference type="Proteomes" id="UP000199702">
    <property type="component" value="Unassembled WGS sequence"/>
</dbReference>
<keyword evidence="4" id="KW-1185">Reference proteome</keyword>
<proteinExistence type="predicted"/>
<name>A0A1H6YRH2_9FLAO</name>